<dbReference type="EMBL" id="JAYKXP010000360">
    <property type="protein sequence ID" value="KAK7014472.1"/>
    <property type="molecule type" value="Genomic_DNA"/>
</dbReference>
<dbReference type="AlphaFoldDB" id="A0AAW0AP56"/>
<keyword evidence="2" id="KW-1185">Reference proteome</keyword>
<name>A0AAW0AP56_9AGAR</name>
<reference evidence="1 2" key="1">
    <citation type="submission" date="2024-01" db="EMBL/GenBank/DDBJ databases">
        <title>A draft genome for a cacao thread blight-causing isolate of Paramarasmius palmivorus.</title>
        <authorList>
            <person name="Baruah I.K."/>
            <person name="Bukari Y."/>
            <person name="Amoako-Attah I."/>
            <person name="Meinhardt L.W."/>
            <person name="Bailey B.A."/>
            <person name="Cohen S.P."/>
        </authorList>
    </citation>
    <scope>NUCLEOTIDE SEQUENCE [LARGE SCALE GENOMIC DNA]</scope>
    <source>
        <strain evidence="1 2">GH-12</strain>
    </source>
</reference>
<feature type="non-terminal residue" evidence="1">
    <location>
        <position position="90"/>
    </location>
</feature>
<evidence type="ECO:0000313" key="2">
    <source>
        <dbReference type="Proteomes" id="UP001383192"/>
    </source>
</evidence>
<accession>A0AAW0AP56</accession>
<dbReference type="Proteomes" id="UP001383192">
    <property type="component" value="Unassembled WGS sequence"/>
</dbReference>
<proteinExistence type="predicted"/>
<organism evidence="1 2">
    <name type="scientific">Paramarasmius palmivorus</name>
    <dbReference type="NCBI Taxonomy" id="297713"/>
    <lineage>
        <taxon>Eukaryota</taxon>
        <taxon>Fungi</taxon>
        <taxon>Dikarya</taxon>
        <taxon>Basidiomycota</taxon>
        <taxon>Agaricomycotina</taxon>
        <taxon>Agaricomycetes</taxon>
        <taxon>Agaricomycetidae</taxon>
        <taxon>Agaricales</taxon>
        <taxon>Marasmiineae</taxon>
        <taxon>Marasmiaceae</taxon>
        <taxon>Paramarasmius</taxon>
    </lineage>
</organism>
<comment type="caution">
    <text evidence="1">The sequence shown here is derived from an EMBL/GenBank/DDBJ whole genome shotgun (WGS) entry which is preliminary data.</text>
</comment>
<protein>
    <submittedName>
        <fullName evidence="1">Uncharacterized protein</fullName>
    </submittedName>
</protein>
<evidence type="ECO:0000313" key="1">
    <source>
        <dbReference type="EMBL" id="KAK7014472.1"/>
    </source>
</evidence>
<gene>
    <name evidence="1" type="ORF">VNI00_019337</name>
</gene>
<sequence>MKQDRTSTAQDLILTSHAQSPLMWSPWHLYQRSIKPFDKPSDYAADELDEEALKQAAADILNLHLDPSLPESAQIQLTSLYWLSTKKRRG</sequence>